<keyword evidence="9" id="KW-1185">Reference proteome</keyword>
<gene>
    <name evidence="8" type="primary">g11656</name>
    <name evidence="8" type="ORF">VP750_LOCUS10413</name>
</gene>
<feature type="compositionally biased region" description="Basic and acidic residues" evidence="5">
    <location>
        <begin position="790"/>
        <end position="800"/>
    </location>
</feature>
<feature type="compositionally biased region" description="Low complexity" evidence="5">
    <location>
        <begin position="573"/>
        <end position="584"/>
    </location>
</feature>
<feature type="transmembrane region" description="Helical" evidence="6">
    <location>
        <begin position="76"/>
        <end position="98"/>
    </location>
</feature>
<feature type="compositionally biased region" description="Basic and acidic residues" evidence="5">
    <location>
        <begin position="1083"/>
        <end position="1095"/>
    </location>
</feature>
<feature type="compositionally biased region" description="Polar residues" evidence="5">
    <location>
        <begin position="357"/>
        <end position="367"/>
    </location>
</feature>
<feature type="compositionally biased region" description="Polar residues" evidence="5">
    <location>
        <begin position="694"/>
        <end position="704"/>
    </location>
</feature>
<feature type="compositionally biased region" description="Polar residues" evidence="5">
    <location>
        <begin position="536"/>
        <end position="550"/>
    </location>
</feature>
<accession>A0ABP1G8S0</accession>
<feature type="compositionally biased region" description="Polar residues" evidence="5">
    <location>
        <begin position="482"/>
        <end position="492"/>
    </location>
</feature>
<keyword evidence="4 6" id="KW-0472">Membrane</keyword>
<dbReference type="PANTHER" id="PTHR34457">
    <property type="entry name" value="EMBRYO DEFECTIVE 2410"/>
    <property type="match status" value="1"/>
</dbReference>
<evidence type="ECO:0000313" key="8">
    <source>
        <dbReference type="EMBL" id="CAL5228507.1"/>
    </source>
</evidence>
<feature type="region of interest" description="Disordered" evidence="5">
    <location>
        <begin position="242"/>
        <end position="285"/>
    </location>
</feature>
<feature type="domain" description="Translocation and assembly module TamB C-terminal" evidence="7">
    <location>
        <begin position="2712"/>
        <end position="3093"/>
    </location>
</feature>
<evidence type="ECO:0000256" key="4">
    <source>
        <dbReference type="ARBA" id="ARBA00023136"/>
    </source>
</evidence>
<feature type="compositionally biased region" description="Basic and acidic residues" evidence="5">
    <location>
        <begin position="370"/>
        <end position="380"/>
    </location>
</feature>
<feature type="region of interest" description="Disordered" evidence="5">
    <location>
        <begin position="1935"/>
        <end position="1956"/>
    </location>
</feature>
<name>A0ABP1G8S0_9CHLO</name>
<feature type="compositionally biased region" description="Pro residues" evidence="5">
    <location>
        <begin position="1039"/>
        <end position="1049"/>
    </location>
</feature>
<keyword evidence="2 6" id="KW-0812">Transmembrane</keyword>
<feature type="region of interest" description="Disordered" evidence="5">
    <location>
        <begin position="1143"/>
        <end position="1237"/>
    </location>
</feature>
<evidence type="ECO:0000256" key="2">
    <source>
        <dbReference type="ARBA" id="ARBA00022692"/>
    </source>
</evidence>
<feature type="compositionally biased region" description="Basic and acidic residues" evidence="5">
    <location>
        <begin position="747"/>
        <end position="757"/>
    </location>
</feature>
<feature type="region of interest" description="Disordered" evidence="5">
    <location>
        <begin position="1450"/>
        <end position="1509"/>
    </location>
</feature>
<dbReference type="Proteomes" id="UP001497392">
    <property type="component" value="Unassembled WGS sequence"/>
</dbReference>
<feature type="region of interest" description="Disordered" evidence="5">
    <location>
        <begin position="321"/>
        <end position="894"/>
    </location>
</feature>
<keyword evidence="3 6" id="KW-1133">Transmembrane helix</keyword>
<organism evidence="8 9">
    <name type="scientific">Coccomyxa viridis</name>
    <dbReference type="NCBI Taxonomy" id="1274662"/>
    <lineage>
        <taxon>Eukaryota</taxon>
        <taxon>Viridiplantae</taxon>
        <taxon>Chlorophyta</taxon>
        <taxon>core chlorophytes</taxon>
        <taxon>Trebouxiophyceae</taxon>
        <taxon>Trebouxiophyceae incertae sedis</taxon>
        <taxon>Coccomyxaceae</taxon>
        <taxon>Coccomyxa</taxon>
    </lineage>
</organism>
<proteinExistence type="predicted"/>
<feature type="compositionally biased region" description="Basic and acidic residues" evidence="5">
    <location>
        <begin position="420"/>
        <end position="433"/>
    </location>
</feature>
<feature type="compositionally biased region" description="Gly residues" evidence="5">
    <location>
        <begin position="247"/>
        <end position="257"/>
    </location>
</feature>
<dbReference type="InterPro" id="IPR007452">
    <property type="entry name" value="TamB_C"/>
</dbReference>
<feature type="region of interest" description="Disordered" evidence="5">
    <location>
        <begin position="1000"/>
        <end position="1115"/>
    </location>
</feature>
<feature type="compositionally biased region" description="Basic and acidic residues" evidence="5">
    <location>
        <begin position="651"/>
        <end position="674"/>
    </location>
</feature>
<dbReference type="PANTHER" id="PTHR34457:SF3">
    <property type="entry name" value="PROTEIN TIC236, CHLOROPLASTIC"/>
    <property type="match status" value="1"/>
</dbReference>
<evidence type="ECO:0000256" key="6">
    <source>
        <dbReference type="SAM" id="Phobius"/>
    </source>
</evidence>
<evidence type="ECO:0000259" key="7">
    <source>
        <dbReference type="Pfam" id="PF04357"/>
    </source>
</evidence>
<feature type="compositionally biased region" description="Low complexity" evidence="5">
    <location>
        <begin position="2776"/>
        <end position="2795"/>
    </location>
</feature>
<feature type="compositionally biased region" description="Low complexity" evidence="5">
    <location>
        <begin position="2567"/>
        <end position="2576"/>
    </location>
</feature>
<evidence type="ECO:0000256" key="1">
    <source>
        <dbReference type="ARBA" id="ARBA00004167"/>
    </source>
</evidence>
<feature type="compositionally biased region" description="Polar residues" evidence="5">
    <location>
        <begin position="2072"/>
        <end position="2086"/>
    </location>
</feature>
<feature type="compositionally biased region" description="Low complexity" evidence="5">
    <location>
        <begin position="1455"/>
        <end position="1465"/>
    </location>
</feature>
<feature type="region of interest" description="Disordered" evidence="5">
    <location>
        <begin position="2062"/>
        <end position="2086"/>
    </location>
</feature>
<feature type="compositionally biased region" description="Basic and acidic residues" evidence="5">
    <location>
        <begin position="499"/>
        <end position="511"/>
    </location>
</feature>
<evidence type="ECO:0000313" key="9">
    <source>
        <dbReference type="Proteomes" id="UP001497392"/>
    </source>
</evidence>
<evidence type="ECO:0000256" key="5">
    <source>
        <dbReference type="SAM" id="MobiDB-lite"/>
    </source>
</evidence>
<feature type="region of interest" description="Disordered" evidence="5">
    <location>
        <begin position="2772"/>
        <end position="2800"/>
    </location>
</feature>
<feature type="region of interest" description="Disordered" evidence="5">
    <location>
        <begin position="932"/>
        <end position="971"/>
    </location>
</feature>
<feature type="compositionally biased region" description="Low complexity" evidence="5">
    <location>
        <begin position="434"/>
        <end position="449"/>
    </location>
</feature>
<dbReference type="InterPro" id="IPR053022">
    <property type="entry name" value="Chloroplast_translocon_comp"/>
</dbReference>
<feature type="compositionally biased region" description="Low complexity" evidence="5">
    <location>
        <begin position="1214"/>
        <end position="1232"/>
    </location>
</feature>
<dbReference type="Pfam" id="PF04357">
    <property type="entry name" value="TamB"/>
    <property type="match status" value="1"/>
</dbReference>
<feature type="region of interest" description="Disordered" evidence="5">
    <location>
        <begin position="2309"/>
        <end position="2350"/>
    </location>
</feature>
<feature type="compositionally biased region" description="Low complexity" evidence="5">
    <location>
        <begin position="2315"/>
        <end position="2325"/>
    </location>
</feature>
<feature type="compositionally biased region" description="Acidic residues" evidence="5">
    <location>
        <begin position="676"/>
        <end position="692"/>
    </location>
</feature>
<feature type="region of interest" description="Disordered" evidence="5">
    <location>
        <begin position="2547"/>
        <end position="2591"/>
    </location>
</feature>
<feature type="compositionally biased region" description="Basic residues" evidence="5">
    <location>
        <begin position="758"/>
        <end position="771"/>
    </location>
</feature>
<protein>
    <submittedName>
        <fullName evidence="8">G11656 protein</fullName>
    </submittedName>
</protein>
<feature type="region of interest" description="Disordered" evidence="5">
    <location>
        <begin position="2014"/>
        <end position="2049"/>
    </location>
</feature>
<comment type="subcellular location">
    <subcellularLocation>
        <location evidence="1">Membrane</location>
        <topology evidence="1">Single-pass membrane protein</topology>
    </subcellularLocation>
</comment>
<sequence>MLSHINQHHLASRGYTEGGVLAPKACSHGASHSCAAISGWPDTALETAIDALQQLHALGRLALNWARSQSYLLERWYVKAAASVLLVLGIITGAANVWCLGPINQQYIPKAVSLGKVRWVAPSGLVGFGPLASVGPVNLGAGTAEKSSVEIPRVVVCVDPLQSLLQQKLILQLHADQAQVSMVQAENFAWFGYPDDPEPSARNFLPGLAKAGISHSSHGNEFWRCDPLRLFVMGLESDIQEHLQPSGQGGMGSGQPLGGSAARLASKVAKAEARQGMAPPPESALNFRPAVGMELEVVSKDERDLIQGRAELEALLTQQRSAQAARVQSPPSTSVPQDSSQENGAGTRRQLSKHRGSSSLEPAQQGQLAKRAEGLRERGHVSQPKASALRVQPTRPPFASISAGRPSNRPPEAAESDPSATKDTEHEAGRPSEEGAMQQEEQSSEQPVSTTPGQGGLGVDRDSKGNRAQPLLPSFHGPSFKGQHSSSGSALQPLTADKSSADRESQQELVEKLGLVRPADSFARALGPRPHRHTTKSTSSLGHSLSGAANESSERPSIPTSSSQEDTAAIAPSQTSQVSSTTTTSRKRRAAEKKPQILEISGAEAQQHLPHDRESSQVSWLRPPAGASRALQVTKDGAKDAMRQSQGLKVLLDDQTRAKEAELQQKAAPDKPDTADSAETDPVEQLADELDTSEIPSASLQQSAEAPESHDLQGTVAGRPHLEATPDSNEAPSRAQDLQHLTGEEGSTSKKSSDQGPRRWRLRAPFRHRARSAVSQGRLTEQDLGMRSALVKDQEVKADAPAESAVTGIEDVQADADDGVSQAEGIAAESQGDGYGQGEVVADSGDSAAPGSTEDPAGTEADPSGADAPHHDNEKPGWAAQLRKQVHDRAADVQASAQGLVAGFWERHGWSQESRQDFAPSAELPAAVEYSQHDSGAALEDKAAEENGAAANTVPTGTGTSAGVAGPGRHFSLHRSHRQLFVSTAESAAASASLAESVEQALATSSQQRRPRRKVRLMPQAVLPEDGLRERPHQTLPSIPTPKQPPSQPKQPGERDFSDPAAADTAELPSTEEEEEPQQVPDADEHRPAASREVDTFSTAEGASIAEKGPEPAPAAVQDLGSFELLAISEPRLFGLGRVDAKDSAEMTKAAEASECSQTQHDKASDGQPEHLPSQSEAGAADLAHDLAATEDSEEKAREPGAGLEEGSEEQAAEEQAQAQAEPLQPVAAPAVSETQEATTDIEVSVPIAPAAAEPKVEPAVVPEGGRSKAKHTWHSPSLSARYGELPYDEPRYKPRIPDADQGGLRAWAAKHISATLSNVRPPQFALERMVVRNGDLWATLTGEAIPRHIQNVNLQMKLGRDYRTLTLDITGLAHERDATSDKCTMINSMAQRHLRDAPSAPIVNSFSEVPKVATPERSSSAQPDSALSVQIGRDRFDWEEQLQGVAKEAKESAADSPAALSSSAFGDSRDLDDPIQISIADRQQGGGKRGWFGRAKKDQPKPARPTGGRVRVRVNVKEMGIKDRLADLDVTVWGENLHAPLIERLLELPMDIYGGRINGKLRVLSNDVDSWRFPIIKGRLRGNDLGFHFFDAPDDFSKTKLDLLFEGDRLYMHGAQGFFGAVPLTLTGDMDLNPETGQYRLSASVPYVEGNDLRRTLATRPLPFPVGGGVRGVLHVTGPLETPVFSGTAVAMPPKAEDVAVMEESNAKETLQEFPRAAGAYDRMPFASAAAVWTLDTSTDIFLLHSFQAQPLSGGQLLGNGRMWVSPSGEVDPRAVKVRFEGRNLPTETLLKRYLPKGAPLPPMELGVASLAGTMEGSFLAPDMHLSWEAPEAAASGSVDLSRDSNSFTCRAPAVDVSASLLLKPAPIDAVKTVLTQAEATALAQLQVEGADIDCNFKGLDVLPLAAALDRGAAAKTQRLKLNGRTKFSVRLTPQQGPVEGAGTGRKQATEKPSAFSGDLSLDGLRVNQLKLSRNLTGSILLSNEQFQIRAKGMKPDEVLEVSLKLPFAPGASTEELSDKAKDGSKQSTAGRVQGTGGALLGKQRPGLGGLGTLLPRPRFTSPAAPLLAPQNPTLSESQPGSTATDGGHFMLRCGNLLMSAEVNAKASQVECAVQGLLLDELELASLRGEVQEALLSLNLESRLGRAVVSIAGPRFSGLQGQSLSGAFRWERDVVRLERAVLQQANSRYEVQGEYVIPSVAAIPKSAAEMALMQGAGGQSAAPGTSPFEQADGRWRVQVSVPTANMEEIIPAARLLSRATALTHSDYERAKGAFLSGMEASGLAAQEIGQQLEAAALAMRMAMEADANTGMEDSASSGGSAQQSTNKAAEKESKQSSQRSTLPGLQDLKGQWSGGVQAYGGGGGATNVDFNVVANGSCHSIEGIKLEELGLKTGEAKLLVRGNLLGAAQDASVILTDFPVAILQPIFRALPALEHAAPAVAASGASGGNSGGGALSGLAMPFVRGAHLRSHAARPYTFSNSPVNGLLYVRGTIGGSAAVPEGEVVVRLYDGAVGPTYLAQAQAQASLNAAQQLAFSADLAPAEAGRHSGHMRVSGSIPLRPPLPSPAGALLPESAAGREDDAAAADSSEQLEVDVSVKDGGMMLVTALTPDLRWQSGAAELALSVRGVKSSPQIEGRAHFSKAAMLCPWLKYPITNLGGSVHLADGALMIEGLEAHVGRRGRIRVKGGLPLTADSSPAALAAQLFAAASQDGEAKAAGKEAPPAELLVDVHGLEMRVRNVYTGYLDAGLKLLNSLTAPSIGGDVRISRGVASLMPGGPSAPGSSSSGGPSQMSGELGEMRARSRENDLVLKAFTVLTRKDALARQLSRLDVQQVGEPSLKPVALCLNGLKIHLGPELRAMFPVVLNMGISGDIELNGAADPDSLRVAGTIHLDGGEVNLVATQLVLDREHPNRVVFSPSRGLDPLLDLRLRGAQVQALIQGRASAWQQNLILTPTKGGAGDPRGATEAAEAARIFEGQLAGALVAEDGQLALSNLAASAAHGFMPKIQTQGQLGQARWRLVSAPSIPGLLSLDPSGDPTSLLSSLTMGTEVEVQFGRSLQAAMARKLRDSDIATQWTLNYQLNSKLRMQFNIASSSPYPRTLVFQYSSETTPPPLPR</sequence>
<evidence type="ECO:0000256" key="3">
    <source>
        <dbReference type="ARBA" id="ARBA00022989"/>
    </source>
</evidence>
<feature type="compositionally biased region" description="Basic and acidic residues" evidence="5">
    <location>
        <begin position="1160"/>
        <end position="1169"/>
    </location>
</feature>
<feature type="compositionally biased region" description="Polar residues" evidence="5">
    <location>
        <begin position="330"/>
        <end position="344"/>
    </location>
</feature>
<dbReference type="EMBL" id="CAXHTA020000018">
    <property type="protein sequence ID" value="CAL5228507.1"/>
    <property type="molecule type" value="Genomic_DNA"/>
</dbReference>
<reference evidence="8 9" key="1">
    <citation type="submission" date="2024-06" db="EMBL/GenBank/DDBJ databases">
        <authorList>
            <person name="Kraege A."/>
            <person name="Thomma B."/>
        </authorList>
    </citation>
    <scope>NUCLEOTIDE SEQUENCE [LARGE SCALE GENOMIC DNA]</scope>
</reference>
<comment type="caution">
    <text evidence="8">The sequence shown here is derived from an EMBL/GenBank/DDBJ whole genome shotgun (WGS) entry which is preliminary data.</text>
</comment>